<protein>
    <submittedName>
        <fullName evidence="2">Uncharacterized protein</fullName>
    </submittedName>
</protein>
<reference evidence="2 3" key="1">
    <citation type="submission" date="2024-05" db="EMBL/GenBank/DDBJ databases">
        <title>A draft genome resource for the thread blight pathogen Marasmius tenuissimus strain MS-2.</title>
        <authorList>
            <person name="Yulfo-Soto G.E."/>
            <person name="Baruah I.K."/>
            <person name="Amoako-Attah I."/>
            <person name="Bukari Y."/>
            <person name="Meinhardt L.W."/>
            <person name="Bailey B.A."/>
            <person name="Cohen S.P."/>
        </authorList>
    </citation>
    <scope>NUCLEOTIDE SEQUENCE [LARGE SCALE GENOMIC DNA]</scope>
    <source>
        <strain evidence="2 3">MS-2</strain>
    </source>
</reference>
<comment type="caution">
    <text evidence="2">The sequence shown here is derived from an EMBL/GenBank/DDBJ whole genome shotgun (WGS) entry which is preliminary data.</text>
</comment>
<accession>A0ABR2ZJ41</accession>
<keyword evidence="1" id="KW-0812">Transmembrane</keyword>
<feature type="transmembrane region" description="Helical" evidence="1">
    <location>
        <begin position="6"/>
        <end position="25"/>
    </location>
</feature>
<organism evidence="2 3">
    <name type="scientific">Marasmius tenuissimus</name>
    <dbReference type="NCBI Taxonomy" id="585030"/>
    <lineage>
        <taxon>Eukaryota</taxon>
        <taxon>Fungi</taxon>
        <taxon>Dikarya</taxon>
        <taxon>Basidiomycota</taxon>
        <taxon>Agaricomycotina</taxon>
        <taxon>Agaricomycetes</taxon>
        <taxon>Agaricomycetidae</taxon>
        <taxon>Agaricales</taxon>
        <taxon>Marasmiineae</taxon>
        <taxon>Marasmiaceae</taxon>
        <taxon>Marasmius</taxon>
    </lineage>
</organism>
<evidence type="ECO:0000256" key="1">
    <source>
        <dbReference type="SAM" id="Phobius"/>
    </source>
</evidence>
<keyword evidence="1" id="KW-0472">Membrane</keyword>
<dbReference type="EMBL" id="JBBXMP010000153">
    <property type="protein sequence ID" value="KAL0060974.1"/>
    <property type="molecule type" value="Genomic_DNA"/>
</dbReference>
<evidence type="ECO:0000313" key="2">
    <source>
        <dbReference type="EMBL" id="KAL0060974.1"/>
    </source>
</evidence>
<name>A0ABR2ZJ41_9AGAR</name>
<keyword evidence="1" id="KW-1133">Transmembrane helix</keyword>
<keyword evidence="3" id="KW-1185">Reference proteome</keyword>
<dbReference type="Proteomes" id="UP001437256">
    <property type="component" value="Unassembled WGS sequence"/>
</dbReference>
<sequence length="249" mass="27401">MLSDQVALYSGLFINAILLFSLSALKIEARQKSNGHEGIMTQIGLTNGARDKSKKRTPSTGICTGWGVSYKKEYPREECVAHDEDVVAVSSIFWSLIMSMMPSEVTSPVREQLEKHSIPHLASRWSHTDRKYAPFAFNLTAAREQGETLTSGNVEIPPYGGANFVDVNLRVVVINAPATMFAFDPEHVHGTTVTGGTVNYNITITFSSRIGESIQKLAGQGHIFEEAVWKAGENNLDEPEDEELKDEVA</sequence>
<evidence type="ECO:0000313" key="3">
    <source>
        <dbReference type="Proteomes" id="UP001437256"/>
    </source>
</evidence>
<proteinExistence type="predicted"/>
<gene>
    <name evidence="2" type="ORF">AAF712_012205</name>
</gene>